<comment type="caution">
    <text evidence="2">The sequence shown here is derived from an EMBL/GenBank/DDBJ whole genome shotgun (WGS) entry which is preliminary data.</text>
</comment>
<dbReference type="RefSeq" id="WP_158206234.1">
    <property type="nucleotide sequence ID" value="NZ_WSZK01000036.1"/>
</dbReference>
<dbReference type="Proteomes" id="UP000451471">
    <property type="component" value="Unassembled WGS sequence"/>
</dbReference>
<sequence length="132" mass="14889">MVDETQSQGVEHDPKAENDEWSGNNKRWAEHFAIYVRAEGNERLGEQMIMPATRVVDAHKSSDETPFEPGNVPSSAEAVSDTWSEIRCWDYRDTTLEVEMRATDEMERSAFTALADAVGEALPEDAEVFVHE</sequence>
<keyword evidence="3" id="KW-1185">Reference proteome</keyword>
<name>A0A6B0GVG6_9EURY</name>
<gene>
    <name evidence="2" type="ORF">GQS65_19170</name>
</gene>
<feature type="region of interest" description="Disordered" evidence="1">
    <location>
        <begin position="1"/>
        <end position="23"/>
    </location>
</feature>
<protein>
    <submittedName>
        <fullName evidence="2">Uncharacterized protein</fullName>
    </submittedName>
</protein>
<dbReference type="EMBL" id="WSZK01000036">
    <property type="protein sequence ID" value="MWG36583.1"/>
    <property type="molecule type" value="Genomic_DNA"/>
</dbReference>
<accession>A0A6B0GVG6</accession>
<organism evidence="2 3">
    <name type="scientific">Halomarina oriensis</name>
    <dbReference type="NCBI Taxonomy" id="671145"/>
    <lineage>
        <taxon>Archaea</taxon>
        <taxon>Methanobacteriati</taxon>
        <taxon>Methanobacteriota</taxon>
        <taxon>Stenosarchaea group</taxon>
        <taxon>Halobacteria</taxon>
        <taxon>Halobacteriales</taxon>
        <taxon>Natronomonadaceae</taxon>
        <taxon>Halomarina</taxon>
    </lineage>
</organism>
<evidence type="ECO:0000313" key="2">
    <source>
        <dbReference type="EMBL" id="MWG36583.1"/>
    </source>
</evidence>
<evidence type="ECO:0000256" key="1">
    <source>
        <dbReference type="SAM" id="MobiDB-lite"/>
    </source>
</evidence>
<dbReference type="AlphaFoldDB" id="A0A6B0GVG6"/>
<reference evidence="2 3" key="1">
    <citation type="submission" date="2019-12" db="EMBL/GenBank/DDBJ databases">
        <title>Halocatena pleomorpha gen. nov. sp. nov., an extremely halophilic archaeon of family Halobacteriaceae isolated from saltpan soil.</title>
        <authorList>
            <person name="Pal Y."/>
            <person name="Verma A."/>
            <person name="Krishnamurthi S."/>
            <person name="Kumar P."/>
        </authorList>
    </citation>
    <scope>NUCLEOTIDE SEQUENCE [LARGE SCALE GENOMIC DNA]</scope>
    <source>
        <strain evidence="2 3">JCM 16495</strain>
    </source>
</reference>
<proteinExistence type="predicted"/>
<evidence type="ECO:0000313" key="3">
    <source>
        <dbReference type="Proteomes" id="UP000451471"/>
    </source>
</evidence>